<dbReference type="InterPro" id="IPR013517">
    <property type="entry name" value="FG-GAP"/>
</dbReference>
<dbReference type="AlphaFoldDB" id="A0A372EMK9"/>
<organism evidence="6 7">
    <name type="scientific">Hydrogenophaga borbori</name>
    <dbReference type="NCBI Taxonomy" id="2294117"/>
    <lineage>
        <taxon>Bacteria</taxon>
        <taxon>Pseudomonadati</taxon>
        <taxon>Pseudomonadota</taxon>
        <taxon>Betaproteobacteria</taxon>
        <taxon>Burkholderiales</taxon>
        <taxon>Comamonadaceae</taxon>
        <taxon>Hydrogenophaga</taxon>
    </lineage>
</organism>
<dbReference type="EMBL" id="QVLS01000002">
    <property type="protein sequence ID" value="RFP80899.1"/>
    <property type="molecule type" value="Genomic_DNA"/>
</dbReference>
<feature type="signal peptide" evidence="5">
    <location>
        <begin position="1"/>
        <end position="22"/>
    </location>
</feature>
<keyword evidence="7" id="KW-1185">Reference proteome</keyword>
<reference evidence="6 7" key="1">
    <citation type="submission" date="2018-08" db="EMBL/GenBank/DDBJ databases">
        <title>Hydrogenophaga sp. LA-38 isolated from sludge.</title>
        <authorList>
            <person name="Im W.-T."/>
        </authorList>
    </citation>
    <scope>NUCLEOTIDE SEQUENCE [LARGE SCALE GENOMIC DNA]</scope>
    <source>
        <strain evidence="6 7">LA-38</strain>
    </source>
</reference>
<name>A0A372EMK9_9BURK</name>
<dbReference type="Proteomes" id="UP000261931">
    <property type="component" value="Unassembled WGS sequence"/>
</dbReference>
<accession>A0A372EMK9</accession>
<protein>
    <submittedName>
        <fullName evidence="6">Integrin</fullName>
    </submittedName>
</protein>
<evidence type="ECO:0000313" key="6">
    <source>
        <dbReference type="EMBL" id="RFP80899.1"/>
    </source>
</evidence>
<dbReference type="SUPFAM" id="SSF75011">
    <property type="entry name" value="3-carboxy-cis,cis-mucoante lactonizing enzyme"/>
    <property type="match status" value="1"/>
</dbReference>
<evidence type="ECO:0000256" key="2">
    <source>
        <dbReference type="ARBA" id="ARBA00022737"/>
    </source>
</evidence>
<dbReference type="GO" id="GO:0007229">
    <property type="term" value="P:integrin-mediated signaling pathway"/>
    <property type="evidence" value="ECO:0007669"/>
    <property type="project" value="UniProtKB-KW"/>
</dbReference>
<dbReference type="Pfam" id="PF14312">
    <property type="entry name" value="FG-GAP_2"/>
    <property type="match status" value="5"/>
</dbReference>
<evidence type="ECO:0000256" key="1">
    <source>
        <dbReference type="ARBA" id="ARBA00022729"/>
    </source>
</evidence>
<feature type="region of interest" description="Disordered" evidence="4">
    <location>
        <begin position="163"/>
        <end position="182"/>
    </location>
</feature>
<dbReference type="RefSeq" id="WP_116957641.1">
    <property type="nucleotide sequence ID" value="NZ_QVLS01000002.1"/>
</dbReference>
<evidence type="ECO:0000256" key="4">
    <source>
        <dbReference type="SAM" id="MobiDB-lite"/>
    </source>
</evidence>
<proteinExistence type="predicted"/>
<dbReference type="SMART" id="SM00191">
    <property type="entry name" value="Int_alpha"/>
    <property type="match status" value="6"/>
</dbReference>
<sequence>MNTFKRYLSCATVWTAACLLTACGGHVVDGGESPSDGGGGTETLSLTPQSVKTFHFSWAAVAGATSYVLLEDPDGQSGYTAVATLPASARAYDHEVFLPARVNARYMLQACNANGCANRASANASGHLAGASGYVKASAQSQNMGFGARVAISGDGNTLAVGASGDGSDATGTAGAPDPLNHGSPNSGAVYVFARSGSTWVQQAYIKASNHDAGDLFGDHVALSADGSVLAVSAVDEDGFSNGVANPDPVDNSAPNAGAVYVFRRAGAAWSQEAYVKASNGEAGDAFGSGLALSGDGTTLAVGAPSEQSNATGINGDQHTNNGPDFGAVYVFAHNGTGWAQQAYVKASNAGSGDQFGSSVALSSDGNILAASAPGEDGFSNGVATPDPADNSAPDAGAVYVFRRAGTAWSQDAYVKASNGEAGDAFGGALALSGDGTTLAVGAPAEQSGATGINGNQHVNNGPDFGAVYVFAHNGAGWAQQAYVKASNAGSGDQFGVSVALSVDGNVLAVGAWQEGSNATGLNGIQTDNSRAYSGAAYVFARQGSTWAQQAYVKASNPDANDQFGGSVALGGGSGGRPLALAVGAVKESSNATGVNGNPDDNSVVGSGAVYLY</sequence>
<dbReference type="Gene3D" id="2.130.10.130">
    <property type="entry name" value="Integrin alpha, N-terminal"/>
    <property type="match status" value="5"/>
</dbReference>
<dbReference type="PANTHER" id="PTHR36220:SF1">
    <property type="entry name" value="GAMMA TUBULIN COMPLEX COMPONENT C-TERMINAL DOMAIN-CONTAINING PROTEIN"/>
    <property type="match status" value="1"/>
</dbReference>
<dbReference type="PANTHER" id="PTHR36220">
    <property type="entry name" value="UNNAMED PRODUCT"/>
    <property type="match status" value="1"/>
</dbReference>
<evidence type="ECO:0000313" key="7">
    <source>
        <dbReference type="Proteomes" id="UP000261931"/>
    </source>
</evidence>
<dbReference type="InterPro" id="IPR013519">
    <property type="entry name" value="Int_alpha_beta-p"/>
</dbReference>
<keyword evidence="3" id="KW-0325">Glycoprotein</keyword>
<keyword evidence="2" id="KW-0677">Repeat</keyword>
<comment type="caution">
    <text evidence="6">The sequence shown here is derived from an EMBL/GenBank/DDBJ whole genome shotgun (WGS) entry which is preliminary data.</text>
</comment>
<dbReference type="PROSITE" id="PS51257">
    <property type="entry name" value="PROKAR_LIPOPROTEIN"/>
    <property type="match status" value="1"/>
</dbReference>
<evidence type="ECO:0000256" key="5">
    <source>
        <dbReference type="SAM" id="SignalP"/>
    </source>
</evidence>
<feature type="compositionally biased region" description="Low complexity" evidence="4">
    <location>
        <begin position="163"/>
        <end position="176"/>
    </location>
</feature>
<gene>
    <name evidence="6" type="ORF">DY262_03720</name>
</gene>
<evidence type="ECO:0000256" key="3">
    <source>
        <dbReference type="ARBA" id="ARBA00023180"/>
    </source>
</evidence>
<keyword evidence="6" id="KW-0401">Integrin</keyword>
<keyword evidence="1 5" id="KW-0732">Signal</keyword>
<feature type="chain" id="PRO_5017067709" evidence="5">
    <location>
        <begin position="23"/>
        <end position="613"/>
    </location>
</feature>
<dbReference type="InterPro" id="IPR028994">
    <property type="entry name" value="Integrin_alpha_N"/>
</dbReference>